<evidence type="ECO:0000313" key="6">
    <source>
        <dbReference type="EMBL" id="TWV45990.1"/>
    </source>
</evidence>
<dbReference type="InterPro" id="IPR009057">
    <property type="entry name" value="Homeodomain-like_sf"/>
</dbReference>
<organism evidence="6 7">
    <name type="scientific">Streptomyces misionensis</name>
    <dbReference type="NCBI Taxonomy" id="67331"/>
    <lineage>
        <taxon>Bacteria</taxon>
        <taxon>Bacillati</taxon>
        <taxon>Actinomycetota</taxon>
        <taxon>Actinomycetes</taxon>
        <taxon>Kitasatosporales</taxon>
        <taxon>Streptomycetaceae</taxon>
        <taxon>Streptomyces</taxon>
    </lineage>
</organism>
<comment type="caution">
    <text evidence="6">The sequence shown here is derived from an EMBL/GenBank/DDBJ whole genome shotgun (WGS) entry which is preliminary data.</text>
</comment>
<evidence type="ECO:0000313" key="7">
    <source>
        <dbReference type="Proteomes" id="UP000320481"/>
    </source>
</evidence>
<dbReference type="Gene3D" id="1.10.10.60">
    <property type="entry name" value="Homeodomain-like"/>
    <property type="match status" value="1"/>
</dbReference>
<keyword evidence="3" id="KW-0804">Transcription</keyword>
<evidence type="ECO:0000256" key="3">
    <source>
        <dbReference type="ARBA" id="ARBA00023163"/>
    </source>
</evidence>
<dbReference type="Pfam" id="PF12833">
    <property type="entry name" value="HTH_18"/>
    <property type="match status" value="1"/>
</dbReference>
<sequence length="150" mass="16300">MTVGGDMRLAAIAGQLVVSPRTLQRQLQAEDTSYRAVLGDTREKPARRYLADRSLTTSQVACLLAYDDTNSCHRAFRRWTGLTPEAARAGGATSWNFRRRAAFQRVQVPSVDGRWKADAASATRPARSCHGRGATTGTPTARACAASHRP</sequence>
<dbReference type="GO" id="GO:0005829">
    <property type="term" value="C:cytosol"/>
    <property type="evidence" value="ECO:0007669"/>
    <property type="project" value="TreeGrafter"/>
</dbReference>
<dbReference type="SMART" id="SM00342">
    <property type="entry name" value="HTH_ARAC"/>
    <property type="match status" value="1"/>
</dbReference>
<gene>
    <name evidence="6" type="ORF">FRZ03_15340</name>
</gene>
<dbReference type="Proteomes" id="UP000320481">
    <property type="component" value="Unassembled WGS sequence"/>
</dbReference>
<proteinExistence type="predicted"/>
<evidence type="ECO:0000256" key="1">
    <source>
        <dbReference type="ARBA" id="ARBA00023015"/>
    </source>
</evidence>
<evidence type="ECO:0000259" key="5">
    <source>
        <dbReference type="PROSITE" id="PS01124"/>
    </source>
</evidence>
<dbReference type="AlphaFoldDB" id="A0A5C6JWE6"/>
<dbReference type="InterPro" id="IPR018060">
    <property type="entry name" value="HTH_AraC"/>
</dbReference>
<evidence type="ECO:0000256" key="2">
    <source>
        <dbReference type="ARBA" id="ARBA00023125"/>
    </source>
</evidence>
<dbReference type="PANTHER" id="PTHR47894:SF4">
    <property type="entry name" value="HTH-TYPE TRANSCRIPTIONAL REGULATOR GADX"/>
    <property type="match status" value="1"/>
</dbReference>
<keyword evidence="2" id="KW-0238">DNA-binding</keyword>
<reference evidence="6" key="1">
    <citation type="journal article" date="2019" name="Microbiol. Resour. Announc.">
        <title>Draft Genomic Sequences of Streptomyces misionensis and Streptomyces albidoflavus, bacteria applied for phytopathogen biocontrol.</title>
        <authorList>
            <person name="Pylro V."/>
            <person name="Dias A."/>
            <person name="Andreote F."/>
            <person name="Varani A."/>
            <person name="Andreote C."/>
            <person name="Bernardo E."/>
            <person name="Martins T."/>
        </authorList>
    </citation>
    <scope>NUCLEOTIDE SEQUENCE [LARGE SCALE GENOMIC DNA]</scope>
    <source>
        <strain evidence="6">66</strain>
    </source>
</reference>
<name>A0A5C6JWE6_9ACTN</name>
<evidence type="ECO:0000256" key="4">
    <source>
        <dbReference type="SAM" id="MobiDB-lite"/>
    </source>
</evidence>
<dbReference type="GO" id="GO:0003700">
    <property type="term" value="F:DNA-binding transcription factor activity"/>
    <property type="evidence" value="ECO:0007669"/>
    <property type="project" value="InterPro"/>
</dbReference>
<dbReference type="PROSITE" id="PS01124">
    <property type="entry name" value="HTH_ARAC_FAMILY_2"/>
    <property type="match status" value="1"/>
</dbReference>
<dbReference type="GO" id="GO:0000976">
    <property type="term" value="F:transcription cis-regulatory region binding"/>
    <property type="evidence" value="ECO:0007669"/>
    <property type="project" value="TreeGrafter"/>
</dbReference>
<feature type="region of interest" description="Disordered" evidence="4">
    <location>
        <begin position="124"/>
        <end position="150"/>
    </location>
</feature>
<keyword evidence="1" id="KW-0805">Transcription regulation</keyword>
<keyword evidence="7" id="KW-1185">Reference proteome</keyword>
<dbReference type="SUPFAM" id="SSF46689">
    <property type="entry name" value="Homeodomain-like"/>
    <property type="match status" value="1"/>
</dbReference>
<accession>A0A5C6JWE6</accession>
<feature type="compositionally biased region" description="Low complexity" evidence="4">
    <location>
        <begin position="131"/>
        <end position="150"/>
    </location>
</feature>
<feature type="domain" description="HTH araC/xylS-type" evidence="5">
    <location>
        <begin position="1"/>
        <end position="90"/>
    </location>
</feature>
<dbReference type="PANTHER" id="PTHR47894">
    <property type="entry name" value="HTH-TYPE TRANSCRIPTIONAL REGULATOR GADX"/>
    <property type="match status" value="1"/>
</dbReference>
<dbReference type="EMBL" id="VOGW01000087">
    <property type="protein sequence ID" value="TWV45990.1"/>
    <property type="molecule type" value="Genomic_DNA"/>
</dbReference>
<protein>
    <submittedName>
        <fullName evidence="6">Helix-turn-helix domain-containing protein</fullName>
    </submittedName>
</protein>